<sequence>MREKHFFVAAVFATIITTAYCSCSSGCSVYNLYIQDFFNTSEPVWVYNSTATTMQGCKVDVLSGIVGKTISFQRRYIQGNRTVRESLTGLIGTDLDTIYINTGGSSCQKEKLLYFSYDHQCAVLEVTMPNSCRTPHYELRLRNSSVSAPPLYECQQKFISYHGAGHRVYANDCQRILGPGCQQAHPCYNG</sequence>
<accession>A0A131Z5Y4</accession>
<reference evidence="2" key="1">
    <citation type="journal article" date="2016" name="Ticks Tick Borne Dis.">
        <title>De novo assembly and annotation of the salivary gland transcriptome of Rhipicephalus appendiculatus male and female ticks during blood feeding.</title>
        <authorList>
            <person name="de Castro M.H."/>
            <person name="de Klerk D."/>
            <person name="Pienaar R."/>
            <person name="Latif A.A."/>
            <person name="Rees D.J."/>
            <person name="Mans B.J."/>
        </authorList>
    </citation>
    <scope>NUCLEOTIDE SEQUENCE</scope>
    <source>
        <tissue evidence="2">Salivary glands</tissue>
    </source>
</reference>
<keyword evidence="1" id="KW-0732">Signal</keyword>
<protein>
    <submittedName>
        <fullName evidence="2">Lipocalin</fullName>
    </submittedName>
</protein>
<evidence type="ECO:0000313" key="2">
    <source>
        <dbReference type="EMBL" id="JAP86757.1"/>
    </source>
</evidence>
<dbReference type="InterPro" id="IPR012674">
    <property type="entry name" value="Calycin"/>
</dbReference>
<name>A0A131Z5Y4_RHIAP</name>
<dbReference type="EMBL" id="GEDV01001800">
    <property type="protein sequence ID" value="JAP86757.1"/>
    <property type="molecule type" value="Transcribed_RNA"/>
</dbReference>
<feature type="signal peptide" evidence="1">
    <location>
        <begin position="1"/>
        <end position="21"/>
    </location>
</feature>
<feature type="chain" id="PRO_5007286746" evidence="1">
    <location>
        <begin position="22"/>
        <end position="190"/>
    </location>
</feature>
<dbReference type="AlphaFoldDB" id="A0A131Z5Y4"/>
<dbReference type="Gene3D" id="2.40.128.20">
    <property type="match status" value="1"/>
</dbReference>
<evidence type="ECO:0000256" key="1">
    <source>
        <dbReference type="SAM" id="SignalP"/>
    </source>
</evidence>
<organism evidence="2">
    <name type="scientific">Rhipicephalus appendiculatus</name>
    <name type="common">Brown ear tick</name>
    <dbReference type="NCBI Taxonomy" id="34631"/>
    <lineage>
        <taxon>Eukaryota</taxon>
        <taxon>Metazoa</taxon>
        <taxon>Ecdysozoa</taxon>
        <taxon>Arthropoda</taxon>
        <taxon>Chelicerata</taxon>
        <taxon>Arachnida</taxon>
        <taxon>Acari</taxon>
        <taxon>Parasitiformes</taxon>
        <taxon>Ixodida</taxon>
        <taxon>Ixodoidea</taxon>
        <taxon>Ixodidae</taxon>
        <taxon>Rhipicephalinae</taxon>
        <taxon>Rhipicephalus</taxon>
        <taxon>Rhipicephalus</taxon>
    </lineage>
</organism>
<proteinExistence type="predicted"/>